<organism evidence="10 11">
    <name type="scientific">Thauera sinica</name>
    <dbReference type="NCBI Taxonomy" id="2665146"/>
    <lineage>
        <taxon>Bacteria</taxon>
        <taxon>Pseudomonadati</taxon>
        <taxon>Pseudomonadota</taxon>
        <taxon>Betaproteobacteria</taxon>
        <taxon>Rhodocyclales</taxon>
        <taxon>Zoogloeaceae</taxon>
        <taxon>Thauera</taxon>
    </lineage>
</organism>
<evidence type="ECO:0000259" key="8">
    <source>
        <dbReference type="SMART" id="SM00477"/>
    </source>
</evidence>
<feature type="compositionally biased region" description="Pro residues" evidence="7">
    <location>
        <begin position="428"/>
        <end position="438"/>
    </location>
</feature>
<keyword evidence="11" id="KW-1185">Reference proteome</keyword>
<dbReference type="Proteomes" id="UP001595974">
    <property type="component" value="Unassembled WGS sequence"/>
</dbReference>
<dbReference type="EC" id="3.4.21.-" evidence="6"/>
<dbReference type="Gene3D" id="2.40.10.10">
    <property type="entry name" value="Trypsin-like serine proteases"/>
    <property type="match status" value="2"/>
</dbReference>
<dbReference type="InterPro" id="IPR009003">
    <property type="entry name" value="Peptidase_S1_PA"/>
</dbReference>
<feature type="region of interest" description="Disordered" evidence="7">
    <location>
        <begin position="420"/>
        <end position="439"/>
    </location>
</feature>
<dbReference type="InterPro" id="IPR044929">
    <property type="entry name" value="DNA/RNA_non-sp_Endonuclease_sf"/>
</dbReference>
<dbReference type="Gene3D" id="3.40.570.10">
    <property type="entry name" value="Extracellular Endonuclease, subunit A"/>
    <property type="match status" value="1"/>
</dbReference>
<evidence type="ECO:0000256" key="4">
    <source>
        <dbReference type="ARBA" id="ARBA00022801"/>
    </source>
</evidence>
<dbReference type="RefSeq" id="WP_198363265.1">
    <property type="nucleotide sequence ID" value="NZ_JBHSOG010000060.1"/>
</dbReference>
<evidence type="ECO:0000313" key="11">
    <source>
        <dbReference type="Proteomes" id="UP001595974"/>
    </source>
</evidence>
<evidence type="ECO:0000256" key="7">
    <source>
        <dbReference type="SAM" id="MobiDB-lite"/>
    </source>
</evidence>
<dbReference type="SUPFAM" id="SSF54060">
    <property type="entry name" value="His-Me finger endonucleases"/>
    <property type="match status" value="1"/>
</dbReference>
<dbReference type="EMBL" id="JBHSOG010000060">
    <property type="protein sequence ID" value="MFC5770887.1"/>
    <property type="molecule type" value="Genomic_DNA"/>
</dbReference>
<dbReference type="InterPro" id="IPR001604">
    <property type="entry name" value="Endo_G_ENPP1-like_dom"/>
</dbReference>
<dbReference type="SMART" id="SM00477">
    <property type="entry name" value="NUC"/>
    <property type="match status" value="1"/>
</dbReference>
<keyword evidence="2 6" id="KW-0645">Protease</keyword>
<dbReference type="Pfam" id="PF01223">
    <property type="entry name" value="Endonuclease_NS"/>
    <property type="match status" value="1"/>
</dbReference>
<dbReference type="PANTHER" id="PTHR36234:SF5">
    <property type="entry name" value="LYSYL ENDOPEPTIDASE"/>
    <property type="match status" value="1"/>
</dbReference>
<gene>
    <name evidence="10" type="ORF">ACFPTN_16025</name>
</gene>
<protein>
    <recommendedName>
        <fullName evidence="6">Serine protease</fullName>
        <ecNumber evidence="6">3.4.21.-</ecNumber>
    </recommendedName>
</protein>
<accession>A0ABW1AUC3</accession>
<dbReference type="PANTHER" id="PTHR36234">
    <property type="entry name" value="LYSYL ENDOPEPTIDASE"/>
    <property type="match status" value="1"/>
</dbReference>
<evidence type="ECO:0000256" key="3">
    <source>
        <dbReference type="ARBA" id="ARBA00022729"/>
    </source>
</evidence>
<dbReference type="SUPFAM" id="SSF50494">
    <property type="entry name" value="Trypsin-like serine proteases"/>
    <property type="match status" value="1"/>
</dbReference>
<evidence type="ECO:0000256" key="2">
    <source>
        <dbReference type="ARBA" id="ARBA00022670"/>
    </source>
</evidence>
<keyword evidence="4 6" id="KW-0378">Hydrolase</keyword>
<evidence type="ECO:0000256" key="1">
    <source>
        <dbReference type="ARBA" id="ARBA00008764"/>
    </source>
</evidence>
<keyword evidence="10" id="KW-0540">Nuclease</keyword>
<keyword evidence="5 6" id="KW-0720">Serine protease</keyword>
<dbReference type="InterPro" id="IPR044925">
    <property type="entry name" value="His-Me_finger_sf"/>
</dbReference>
<evidence type="ECO:0000259" key="9">
    <source>
        <dbReference type="SMART" id="SM00892"/>
    </source>
</evidence>
<dbReference type="Pfam" id="PF13365">
    <property type="entry name" value="Trypsin_2"/>
    <property type="match status" value="1"/>
</dbReference>
<feature type="region of interest" description="Disordered" evidence="7">
    <location>
        <begin position="359"/>
        <end position="393"/>
    </location>
</feature>
<reference evidence="11" key="1">
    <citation type="journal article" date="2019" name="Int. J. Syst. Evol. Microbiol.">
        <title>The Global Catalogue of Microorganisms (GCM) 10K type strain sequencing project: providing services to taxonomists for standard genome sequencing and annotation.</title>
        <authorList>
            <consortium name="The Broad Institute Genomics Platform"/>
            <consortium name="The Broad Institute Genome Sequencing Center for Infectious Disease"/>
            <person name="Wu L."/>
            <person name="Ma J."/>
        </authorList>
    </citation>
    <scope>NUCLEOTIDE SEQUENCE [LARGE SCALE GENOMIC DNA]</scope>
    <source>
        <strain evidence="11">SHR3</strain>
    </source>
</reference>
<keyword evidence="3" id="KW-0732">Signal</keyword>
<feature type="domain" description="ENPP1-3/EXOG-like endonuclease/phosphodiesterase" evidence="8">
    <location>
        <begin position="496"/>
        <end position="782"/>
    </location>
</feature>
<feature type="domain" description="DNA/RNA non-specific endonuclease/pyrophosphatase/phosphodiesterase" evidence="9">
    <location>
        <begin position="495"/>
        <end position="782"/>
    </location>
</feature>
<sequence>MDPKTESNLRGLVRQRIAKQGEEIAHSLRQIAAGNPLGAETHEPRLVARIAAKASMPLREAEAVATLVAQTARRIDGVVLQEPASEAMQGQVDAVPGRVALRRSAAEALQGPSIDFVGVEFLTRGRLAANAVGRVIFRSGRAQGSGFLVGPGLFLTNNHVIPSADAARQMAVEFDYENDDSGYQRRVTVFAFDPDACYVNDPTDGLDFALLAVGPRLSGDKPIDVFGFMPLSDAADKHMLGEIANIIQHPQGRLKQLVVRENNLVARDDTLQVLHYLGDTEKGSSGSPVCNNDWEPIALHHWGEPAFEVASILGQPLRTDVNEGIRISAIVTALRGRIGSMGRRSDDAVRSVLGIWDRSARSGPVGPHGEAAAGEPNSEVHATGSRPAMSQRVSSDGIVTWTLPLEISVRMPWAGAPALAEGTSQAAPPVPSAAPSPPAFVRQTAESAEDFSDRDGYEPGFIPGFIVPLPEVSNLRYRLARNRFAVHGEDPHELQYHHFSIVMNAERRLAAFTACNINGRRVVAVNRQTKQTNTAPTLEDLGVEALEGAEASDDFSPDPRILDSEQMVRPFYENQKVPGYEKPVFPGRDASEEERRAYHRAMAERTARMFQKGHIVLRGDPAWGTSDDALLAEEDTFFYTNAAPQLGFFNQGSPDDRPSAKGKFRWRAVESYILRNAVTMRKRVSVFAGPVFADSDPEYRFGVKVPMKFWKIAVWHGSEGLQSVALLADQSEVLKQLTKGVPEAAEAYDDEEELARVSEFLTTVEEIEVLTGLRFSDDVRAGDMHRGGERESAWDFDFQRLHR</sequence>
<name>A0ABW1AUC3_9RHOO</name>
<proteinExistence type="inferred from homology"/>
<dbReference type="InterPro" id="IPR020821">
    <property type="entry name" value="ENPP1-3/EXOG-like_nuc-like"/>
</dbReference>
<evidence type="ECO:0000313" key="10">
    <source>
        <dbReference type="EMBL" id="MFC5770887.1"/>
    </source>
</evidence>
<comment type="caution">
    <text evidence="10">The sequence shown here is derived from an EMBL/GenBank/DDBJ whole genome shotgun (WGS) entry which is preliminary data.</text>
</comment>
<dbReference type="GO" id="GO:0004519">
    <property type="term" value="F:endonuclease activity"/>
    <property type="evidence" value="ECO:0007669"/>
    <property type="project" value="UniProtKB-KW"/>
</dbReference>
<dbReference type="InterPro" id="IPR043504">
    <property type="entry name" value="Peptidase_S1_PA_chymotrypsin"/>
</dbReference>
<dbReference type="InterPro" id="IPR008256">
    <property type="entry name" value="Peptidase_S1B"/>
</dbReference>
<dbReference type="SMART" id="SM00892">
    <property type="entry name" value="Endonuclease_NS"/>
    <property type="match status" value="1"/>
</dbReference>
<keyword evidence="10" id="KW-0255">Endonuclease</keyword>
<comment type="similarity">
    <text evidence="1 6">Belongs to the peptidase S1B family.</text>
</comment>
<dbReference type="PRINTS" id="PR00839">
    <property type="entry name" value="V8PROTEASE"/>
</dbReference>
<evidence type="ECO:0000256" key="6">
    <source>
        <dbReference type="RuleBase" id="RU004296"/>
    </source>
</evidence>
<evidence type="ECO:0000256" key="5">
    <source>
        <dbReference type="ARBA" id="ARBA00022825"/>
    </source>
</evidence>